<dbReference type="eggNOG" id="KOG3682">
    <property type="taxonomic scope" value="Eukaryota"/>
</dbReference>
<dbReference type="GO" id="GO:0032456">
    <property type="term" value="P:endocytic recycling"/>
    <property type="evidence" value="ECO:0007669"/>
    <property type="project" value="InterPro"/>
</dbReference>
<feature type="compositionally biased region" description="Polar residues" evidence="6">
    <location>
        <begin position="42"/>
        <end position="51"/>
    </location>
</feature>
<dbReference type="GO" id="GO:0015031">
    <property type="term" value="P:protein transport"/>
    <property type="evidence" value="ECO:0007669"/>
    <property type="project" value="UniProtKB-KW"/>
</dbReference>
<feature type="region of interest" description="Disordered" evidence="6">
    <location>
        <begin position="1"/>
        <end position="64"/>
    </location>
</feature>
<dbReference type="KEGG" id="tut:107363279"/>
<dbReference type="AlphaFoldDB" id="T1KDU3"/>
<keyword evidence="8" id="KW-1185">Reference proteome</keyword>
<dbReference type="InterPro" id="IPR029705">
    <property type="entry name" value="VPS35L"/>
</dbReference>
<protein>
    <recommendedName>
        <fullName evidence="9">VPS35 endosomal protein-sorting factor-like</fullName>
    </recommendedName>
</protein>
<evidence type="ECO:0000256" key="6">
    <source>
        <dbReference type="SAM" id="MobiDB-lite"/>
    </source>
</evidence>
<organism evidence="7 8">
    <name type="scientific">Tetranychus urticae</name>
    <name type="common">Two-spotted spider mite</name>
    <dbReference type="NCBI Taxonomy" id="32264"/>
    <lineage>
        <taxon>Eukaryota</taxon>
        <taxon>Metazoa</taxon>
        <taxon>Ecdysozoa</taxon>
        <taxon>Arthropoda</taxon>
        <taxon>Chelicerata</taxon>
        <taxon>Arachnida</taxon>
        <taxon>Acari</taxon>
        <taxon>Acariformes</taxon>
        <taxon>Trombidiformes</taxon>
        <taxon>Prostigmata</taxon>
        <taxon>Eleutherengona</taxon>
        <taxon>Raphignathae</taxon>
        <taxon>Tetranychoidea</taxon>
        <taxon>Tetranychidae</taxon>
        <taxon>Tetranychus</taxon>
    </lineage>
</organism>
<gene>
    <name evidence="7" type="primary">107363279</name>
</gene>
<comment type="similarity">
    <text evidence="2">Belongs to the VPS35L family.</text>
</comment>
<keyword evidence="4" id="KW-0967">Endosome</keyword>
<evidence type="ECO:0000256" key="5">
    <source>
        <dbReference type="ARBA" id="ARBA00022927"/>
    </source>
</evidence>
<feature type="compositionally biased region" description="Polar residues" evidence="6">
    <location>
        <begin position="1"/>
        <end position="11"/>
    </location>
</feature>
<evidence type="ECO:0008006" key="9">
    <source>
        <dbReference type="Google" id="ProtNLM"/>
    </source>
</evidence>
<sequence>MINWQPRQVTTDGYRKKNLLPHEVTDHPLKPLTVTVKHRSGSKSSANGSTENSKKEAKKVKASTSWGGVDPLSAALQDIDGSKHDSVPVLNPLATDGAVKRSDVSSDDDFVDDSFENWSTFKGAILKEYTTSEKLSIKTSFLSGGDASGVVVASLRNLQSTSLAEKVKHRLQQLDDFEDGSVKEMFNLSQADYVHRIEDLSVALQSSWETDQRVKALKIAIQCAKLLVDVSVLPFYPSKFVLITDMLDSFGNLVYKRIHCKAETPLALESAIETCRNWFYKIASIRELVPRFYVETAILKTLSFIVDPKLVYSENCKALFRLTAMARGIGDPLVSLYSRAYLCRIIMRIAPMEKTVFRQNLTEFLMISNQLTSEFVIVTLKAQKINFATYLTLFTPALNWILQCIAFKASDSLLEEILDEFQENLQSKGNLPINALLLNSMITTFQPRFIIERAKRFVDLIKECLTTNEDKGFPGYLLLKNLGSSFVEGRTAWINIEKAHKLLLMNEIWKKVSKLKASQHIICADIWMDFVVQYLGVFEVNVLLKDIVKHMQPDRAYEDHYDKLISIVKKVTQFSSLEDYTSFFAMDSFIPFLDMLQKESVKVQACQLITSCYIEKIKSANSTILNSASDDEEELFKISDPVILNSLTYLCKTMHDSVNALTLEDDRRDISNLIIDFLSLVSFHRDFQGYLSFMVEARSNYSHLESVVAFLVTCVNRIIMETRNIVKGQHTKKTTAFVRACLAYSFITIPSLEDPIIRLQLYLNSAQIGLVNGCLPQTDAFLEAAIDLIPSANVKIELSDGQVRLMEPFIVSYVANLLSFLVIVPDHPEKDPLFLFCKLFEVIKSMEFNQSFDSKPAIYLNMLDYLFSVAQENYLYHVDKIDSNDALYGHHSSFLNHISKLGDQVIEEIFAYVKDLGKRQLYKRQSNISFDCFYRLIMNGDTKKVGKLAFNFWQLGLKENFLDNKSLTKGINFVNKMSKCYNDPDLLILSQKMASLAK</sequence>
<keyword evidence="5" id="KW-0653">Protein transport</keyword>
<evidence type="ECO:0000256" key="3">
    <source>
        <dbReference type="ARBA" id="ARBA00022448"/>
    </source>
</evidence>
<evidence type="ECO:0000313" key="8">
    <source>
        <dbReference type="Proteomes" id="UP000015104"/>
    </source>
</evidence>
<evidence type="ECO:0000256" key="1">
    <source>
        <dbReference type="ARBA" id="ARBA00004177"/>
    </source>
</evidence>
<dbReference type="OrthoDB" id="1734063at2759"/>
<dbReference type="STRING" id="32264.T1KDU3"/>
<evidence type="ECO:0000256" key="4">
    <source>
        <dbReference type="ARBA" id="ARBA00022753"/>
    </source>
</evidence>
<dbReference type="HOGENOM" id="CLU_012270_0_0_1"/>
<name>T1KDU3_TETUR</name>
<reference evidence="7" key="2">
    <citation type="submission" date="2015-06" db="UniProtKB">
        <authorList>
            <consortium name="EnsemblMetazoa"/>
        </authorList>
    </citation>
    <scope>IDENTIFICATION</scope>
</reference>
<dbReference type="EMBL" id="CAEY01002026">
    <property type="status" value="NOT_ANNOTATED_CDS"/>
    <property type="molecule type" value="Genomic_DNA"/>
</dbReference>
<proteinExistence type="inferred from homology"/>
<dbReference type="GO" id="GO:0005768">
    <property type="term" value="C:endosome"/>
    <property type="evidence" value="ECO:0007669"/>
    <property type="project" value="UniProtKB-SubCell"/>
</dbReference>
<dbReference type="PANTHER" id="PTHR13673:SF0">
    <property type="entry name" value="VPS35 ENDOSOMAL PROTEIN-SORTING FACTOR-LIKE"/>
    <property type="match status" value="1"/>
</dbReference>
<reference evidence="8" key="1">
    <citation type="submission" date="2011-08" db="EMBL/GenBank/DDBJ databases">
        <authorList>
            <person name="Rombauts S."/>
        </authorList>
    </citation>
    <scope>NUCLEOTIDE SEQUENCE</scope>
    <source>
        <strain evidence="8">London</strain>
    </source>
</reference>
<evidence type="ECO:0000313" key="7">
    <source>
        <dbReference type="EnsemblMetazoa" id="tetur09g04210.1"/>
    </source>
</evidence>
<evidence type="ECO:0000256" key="2">
    <source>
        <dbReference type="ARBA" id="ARBA00010704"/>
    </source>
</evidence>
<dbReference type="EnsemblMetazoa" id="tetur09g04210.1">
    <property type="protein sequence ID" value="tetur09g04210.1"/>
    <property type="gene ID" value="tetur09g04210"/>
</dbReference>
<dbReference type="Proteomes" id="UP000015104">
    <property type="component" value="Unassembled WGS sequence"/>
</dbReference>
<accession>T1KDU3</accession>
<dbReference type="PANTHER" id="PTHR13673">
    <property type="entry name" value="ESOPHAGEAL CANCER ASSOCIATED PROTEIN"/>
    <property type="match status" value="1"/>
</dbReference>
<comment type="subcellular location">
    <subcellularLocation>
        <location evidence="1">Endosome</location>
    </subcellularLocation>
</comment>
<dbReference type="OMA" id="RVEVCKN"/>
<keyword evidence="3" id="KW-0813">Transport</keyword>